<dbReference type="SUPFAM" id="SSF54768">
    <property type="entry name" value="dsRNA-binding domain-like"/>
    <property type="match status" value="4"/>
</dbReference>
<sequence>MQQDPLKISPIKAVHDLARRNKITAEYQLEKETGPAHAKIYTIRLRFGEKEYIGIDRSIKLAQRSAAQTALNEHKHLSTSDNLIQKTNISQSPAVILNTWAARHHVPTQYILLNEQYLTPPMNSSWSRPRVMFFYRLYFGQDIYFDGHGLSHQEARMNCAHQALRFINQNQMPLIISIPSQVQEKSQISLMYERAKQLGLSVQIVHEDPLKVTYRVGEQYSTVGTGQTKHEAKQIAAEKMLEILPIPIDNSQPKTKQKSARNHSNQHKKFIEQKGSKNYSLSEEINPITRLYQIGQARDIKIEFIQLEYSLNDKQFHFQVRFGENDFADGYGKNKQAAKRIAAENLLTKLNPDIYGSINITLPPPPIKGLLKRDENSHKQHQQEKKHVHFLEEQINEHEKTDFNHQSTITIKQQLINACQKLNIHIQYDDQLITNDENQYQSILSLSKDNRLLAQFRGHGLSLIRAQENVSTIAWKTLRQLFKSLIEKSKFNDLLNEFGWTEDCLLKEKETLIQCPIDRGHRFPTHSKHIQNCQLIKEGFSKDYLKELAEYKQEKQLLKQSDISLNPSILSHIIHRSLPIKNDLPLNIEQTTILLTPNERCLIAQSVHNEAMRLGIVPSIVLPNNDNHSIESEHSNLTQQIDKLAELRDQKRRRPKYTTRTNMKSLYDSARDMIDHEMTLIKQMHHQIESNKDNVKKSKHKHRSSSKKKHRSSRSTSDKHHRHSKKRRTS</sequence>
<dbReference type="GO" id="GO:0008298">
    <property type="term" value="P:intracellular mRNA localization"/>
    <property type="evidence" value="ECO:0007669"/>
    <property type="project" value="TreeGrafter"/>
</dbReference>
<feature type="coiled-coil region" evidence="2">
    <location>
        <begin position="627"/>
        <end position="654"/>
    </location>
</feature>
<dbReference type="GO" id="GO:0035418">
    <property type="term" value="P:protein localization to synapse"/>
    <property type="evidence" value="ECO:0007669"/>
    <property type="project" value="TreeGrafter"/>
</dbReference>
<dbReference type="Pfam" id="PF00035">
    <property type="entry name" value="dsrm"/>
    <property type="match status" value="2"/>
</dbReference>
<dbReference type="EMBL" id="CAJNOM010000001">
    <property type="protein sequence ID" value="CAF0731205.1"/>
    <property type="molecule type" value="Genomic_DNA"/>
</dbReference>
<gene>
    <name evidence="5" type="ORF">QVE165_LOCUS277</name>
</gene>
<dbReference type="GO" id="GO:0043025">
    <property type="term" value="C:neuronal cell body"/>
    <property type="evidence" value="ECO:0007669"/>
    <property type="project" value="TreeGrafter"/>
</dbReference>
<dbReference type="GO" id="GO:0032839">
    <property type="term" value="C:dendrite cytoplasm"/>
    <property type="evidence" value="ECO:0007669"/>
    <property type="project" value="GOC"/>
</dbReference>
<feature type="region of interest" description="Disordered" evidence="3">
    <location>
        <begin position="687"/>
        <end position="730"/>
    </location>
</feature>
<accession>A0A813N8P5</accession>
<feature type="compositionally biased region" description="Basic and acidic residues" evidence="3">
    <location>
        <begin position="687"/>
        <end position="696"/>
    </location>
</feature>
<dbReference type="AlphaFoldDB" id="A0A813N8P5"/>
<dbReference type="Gene3D" id="3.30.160.20">
    <property type="match status" value="4"/>
</dbReference>
<evidence type="ECO:0000313" key="5">
    <source>
        <dbReference type="EMBL" id="CAF0731205.1"/>
    </source>
</evidence>
<feature type="domain" description="DRBM" evidence="4">
    <location>
        <begin position="92"/>
        <end position="169"/>
    </location>
</feature>
<evidence type="ECO:0000259" key="4">
    <source>
        <dbReference type="PROSITE" id="PS50137"/>
    </source>
</evidence>
<reference evidence="5" key="1">
    <citation type="submission" date="2021-02" db="EMBL/GenBank/DDBJ databases">
        <authorList>
            <person name="Nowell W R."/>
        </authorList>
    </citation>
    <scope>NUCLEOTIDE SEQUENCE</scope>
</reference>
<dbReference type="OrthoDB" id="10037267at2759"/>
<comment type="caution">
    <text evidence="5">The sequence shown here is derived from an EMBL/GenBank/DDBJ whole genome shotgun (WGS) entry which is preliminary data.</text>
</comment>
<protein>
    <recommendedName>
        <fullName evidence="4">DRBM domain-containing protein</fullName>
    </recommendedName>
</protein>
<feature type="compositionally biased region" description="Basic residues" evidence="3">
    <location>
        <begin position="697"/>
        <end position="730"/>
    </location>
</feature>
<dbReference type="GO" id="GO:0003729">
    <property type="term" value="F:mRNA binding"/>
    <property type="evidence" value="ECO:0007669"/>
    <property type="project" value="TreeGrafter"/>
</dbReference>
<dbReference type="GO" id="GO:0098964">
    <property type="term" value="P:anterograde dendritic transport of messenger ribonucleoprotein complex"/>
    <property type="evidence" value="ECO:0007669"/>
    <property type="project" value="TreeGrafter"/>
</dbReference>
<feature type="domain" description="DRBM" evidence="4">
    <location>
        <begin position="286"/>
        <end position="352"/>
    </location>
</feature>
<organism evidence="5 6">
    <name type="scientific">Adineta steineri</name>
    <dbReference type="NCBI Taxonomy" id="433720"/>
    <lineage>
        <taxon>Eukaryota</taxon>
        <taxon>Metazoa</taxon>
        <taxon>Spiralia</taxon>
        <taxon>Gnathifera</taxon>
        <taxon>Rotifera</taxon>
        <taxon>Eurotatoria</taxon>
        <taxon>Bdelloidea</taxon>
        <taxon>Adinetida</taxon>
        <taxon>Adinetidae</taxon>
        <taxon>Adineta</taxon>
    </lineage>
</organism>
<keyword evidence="2" id="KW-0175">Coiled coil</keyword>
<evidence type="ECO:0000256" key="1">
    <source>
        <dbReference type="PROSITE-ProRule" id="PRU00266"/>
    </source>
</evidence>
<evidence type="ECO:0000313" key="6">
    <source>
        <dbReference type="Proteomes" id="UP000663832"/>
    </source>
</evidence>
<dbReference type="PANTHER" id="PTHR46054:SF3">
    <property type="entry name" value="MATERNAL EFFECT PROTEIN STAUFEN"/>
    <property type="match status" value="1"/>
</dbReference>
<dbReference type="GO" id="GO:0010494">
    <property type="term" value="C:cytoplasmic stress granule"/>
    <property type="evidence" value="ECO:0007669"/>
    <property type="project" value="TreeGrafter"/>
</dbReference>
<name>A0A813N8P5_9BILA</name>
<proteinExistence type="predicted"/>
<keyword evidence="6" id="KW-1185">Reference proteome</keyword>
<dbReference type="GO" id="GO:0003725">
    <property type="term" value="F:double-stranded RNA binding"/>
    <property type="evidence" value="ECO:0007669"/>
    <property type="project" value="TreeGrafter"/>
</dbReference>
<dbReference type="GO" id="GO:0005886">
    <property type="term" value="C:plasma membrane"/>
    <property type="evidence" value="ECO:0007669"/>
    <property type="project" value="TreeGrafter"/>
</dbReference>
<dbReference type="PROSITE" id="PS50137">
    <property type="entry name" value="DS_RBD"/>
    <property type="match status" value="4"/>
</dbReference>
<dbReference type="GO" id="GO:0007281">
    <property type="term" value="P:germ cell development"/>
    <property type="evidence" value="ECO:0007669"/>
    <property type="project" value="TreeGrafter"/>
</dbReference>
<keyword evidence="1" id="KW-0694">RNA-binding</keyword>
<dbReference type="InterPro" id="IPR014720">
    <property type="entry name" value="dsRBD_dom"/>
</dbReference>
<dbReference type="SMART" id="SM00358">
    <property type="entry name" value="DSRM"/>
    <property type="match status" value="4"/>
</dbReference>
<feature type="domain" description="DRBM" evidence="4">
    <location>
        <begin position="170"/>
        <end position="246"/>
    </location>
</feature>
<evidence type="ECO:0000256" key="2">
    <source>
        <dbReference type="SAM" id="Coils"/>
    </source>
</evidence>
<dbReference type="PANTHER" id="PTHR46054">
    <property type="entry name" value="MATERNAL EFFECT PROTEIN STAUFEN"/>
    <property type="match status" value="1"/>
</dbReference>
<evidence type="ECO:0000256" key="3">
    <source>
        <dbReference type="SAM" id="MobiDB-lite"/>
    </source>
</evidence>
<dbReference type="Proteomes" id="UP000663832">
    <property type="component" value="Unassembled WGS sequence"/>
</dbReference>
<dbReference type="InterPro" id="IPR051740">
    <property type="entry name" value="DRBM-containing_protein"/>
</dbReference>
<feature type="domain" description="DRBM" evidence="4">
    <location>
        <begin position="9"/>
        <end position="76"/>
    </location>
</feature>